<organism evidence="2 3">
    <name type="scientific">Flagellimonas okinawensis</name>
    <dbReference type="NCBI Taxonomy" id="3031324"/>
    <lineage>
        <taxon>Bacteria</taxon>
        <taxon>Pseudomonadati</taxon>
        <taxon>Bacteroidota</taxon>
        <taxon>Flavobacteriia</taxon>
        <taxon>Flavobacteriales</taxon>
        <taxon>Flavobacteriaceae</taxon>
        <taxon>Flagellimonas</taxon>
    </lineage>
</organism>
<comment type="caution">
    <text evidence="2">The sequence shown here is derived from an EMBL/GenBank/DDBJ whole genome shotgun (WGS) entry which is preliminary data.</text>
</comment>
<protein>
    <recommendedName>
        <fullName evidence="4">Competence protein</fullName>
    </recommendedName>
</protein>
<accession>A0ABT5XLY4</accession>
<keyword evidence="1" id="KW-0812">Transmembrane</keyword>
<evidence type="ECO:0000313" key="3">
    <source>
        <dbReference type="Proteomes" id="UP001217083"/>
    </source>
</evidence>
<dbReference type="Proteomes" id="UP001217083">
    <property type="component" value="Unassembled WGS sequence"/>
</dbReference>
<evidence type="ECO:0000313" key="2">
    <source>
        <dbReference type="EMBL" id="MDF0706905.1"/>
    </source>
</evidence>
<keyword evidence="3" id="KW-1185">Reference proteome</keyword>
<feature type="transmembrane region" description="Helical" evidence="1">
    <location>
        <begin position="46"/>
        <end position="67"/>
    </location>
</feature>
<gene>
    <name evidence="2" type="ORF">PY091_06730</name>
</gene>
<dbReference type="RefSeq" id="WP_275648942.1">
    <property type="nucleotide sequence ID" value="NZ_JARFVA010000002.1"/>
</dbReference>
<keyword evidence="1" id="KW-1133">Transmembrane helix</keyword>
<evidence type="ECO:0000256" key="1">
    <source>
        <dbReference type="SAM" id="Phobius"/>
    </source>
</evidence>
<feature type="transmembrane region" description="Helical" evidence="1">
    <location>
        <begin position="79"/>
        <end position="96"/>
    </location>
</feature>
<sequence length="116" mass="13326">MIFEDIEEEINHVEDGVKAYVKNSLDFYRLQSFRSMMKGITMATKVLLIGGIVSIALLFLSLSAAFWLGTLLESTAKGFLIVGVFYVLIGIIIYLFRKRLEKPLLKKFSKFYFDEL</sequence>
<dbReference type="EMBL" id="JARFVA010000002">
    <property type="protein sequence ID" value="MDF0706905.1"/>
    <property type="molecule type" value="Genomic_DNA"/>
</dbReference>
<proteinExistence type="predicted"/>
<name>A0ABT5XLY4_9FLAO</name>
<reference evidence="2 3" key="1">
    <citation type="submission" date="2023-03" db="EMBL/GenBank/DDBJ databases">
        <title>Muricauda XX sp. nov. and Muricauda XXX sp. nov., two novel species isolated from Okinawa Trough.</title>
        <authorList>
            <person name="Cao W."/>
            <person name="Deng X."/>
        </authorList>
    </citation>
    <scope>NUCLEOTIDE SEQUENCE [LARGE SCALE GENOMIC DNA]</scope>
    <source>
        <strain evidence="2 3">81s02</strain>
    </source>
</reference>
<keyword evidence="1" id="KW-0472">Membrane</keyword>
<evidence type="ECO:0008006" key="4">
    <source>
        <dbReference type="Google" id="ProtNLM"/>
    </source>
</evidence>